<dbReference type="InterPro" id="IPR006121">
    <property type="entry name" value="HMA_dom"/>
</dbReference>
<reference evidence="8" key="2">
    <citation type="submission" date="2017-06" db="EMBL/GenBank/DDBJ databases">
        <title>WGS assembly of Brachypodium distachyon.</title>
        <authorList>
            <consortium name="The International Brachypodium Initiative"/>
            <person name="Lucas S."/>
            <person name="Harmon-Smith M."/>
            <person name="Lail K."/>
            <person name="Tice H."/>
            <person name="Grimwood J."/>
            <person name="Bruce D."/>
            <person name="Barry K."/>
            <person name="Shu S."/>
            <person name="Lindquist E."/>
            <person name="Wang M."/>
            <person name="Pitluck S."/>
            <person name="Vogel J.P."/>
            <person name="Garvin D.F."/>
            <person name="Mockler T.C."/>
            <person name="Schmutz J."/>
            <person name="Rokhsar D."/>
            <person name="Bevan M.W."/>
        </authorList>
    </citation>
    <scope>NUCLEOTIDE SEQUENCE</scope>
    <source>
        <strain evidence="8">Bd21</strain>
    </source>
</reference>
<feature type="domain" description="HMA" evidence="7">
    <location>
        <begin position="1"/>
        <end position="64"/>
    </location>
</feature>
<feature type="compositionally biased region" description="Basic and acidic residues" evidence="6">
    <location>
        <begin position="71"/>
        <end position="101"/>
    </location>
</feature>
<dbReference type="GeneID" id="100833849"/>
<dbReference type="HOGENOM" id="CLU_092610_3_1_1"/>
<evidence type="ECO:0000313" key="10">
    <source>
        <dbReference type="Proteomes" id="UP000008810"/>
    </source>
</evidence>
<dbReference type="Gramene" id="KQJ85182">
    <property type="protein sequence ID" value="KQJ85182"/>
    <property type="gene ID" value="BRADI_5g25440v3"/>
</dbReference>
<dbReference type="OrthoDB" id="686027at2759"/>
<keyword evidence="10" id="KW-1185">Reference proteome</keyword>
<dbReference type="KEGG" id="bdi:100833849"/>
<dbReference type="STRING" id="15368.I1J344"/>
<evidence type="ECO:0000313" key="8">
    <source>
        <dbReference type="EMBL" id="KQJ85182.1"/>
    </source>
</evidence>
<dbReference type="EnsemblPlants" id="KQJ85182">
    <property type="protein sequence ID" value="KQJ85182"/>
    <property type="gene ID" value="BRADI_5g25440v3"/>
</dbReference>
<dbReference type="InterPro" id="IPR051863">
    <property type="entry name" value="HIPP"/>
</dbReference>
<reference evidence="8 9" key="1">
    <citation type="journal article" date="2010" name="Nature">
        <title>Genome sequencing and analysis of the model grass Brachypodium distachyon.</title>
        <authorList>
            <consortium name="International Brachypodium Initiative"/>
        </authorList>
    </citation>
    <scope>NUCLEOTIDE SEQUENCE [LARGE SCALE GENOMIC DNA]</scope>
    <source>
        <strain evidence="8 9">Bd21</strain>
    </source>
</reference>
<sequence length="141" mass="16030">MKKVVMKLDLHDDKQKQKALKSVSSLQGIDHMDVNMKDNKMTVIGTADPVDVVTKLRKLFPAANMFSVGEWPEKKDGDKKDGDKKDGDKKDGDKKDGDKKPPAPLYYNPYMYPPYSYPQPQHHPQYFVRSAEDDPNSCVIC</sequence>
<dbReference type="InterPro" id="IPR036163">
    <property type="entry name" value="HMA_dom_sf"/>
</dbReference>
<dbReference type="PROSITE" id="PS50846">
    <property type="entry name" value="HMA_2"/>
    <property type="match status" value="1"/>
</dbReference>
<evidence type="ECO:0000256" key="6">
    <source>
        <dbReference type="SAM" id="MobiDB-lite"/>
    </source>
</evidence>
<keyword evidence="2" id="KW-0479">Metal-binding</keyword>
<dbReference type="Proteomes" id="UP000008810">
    <property type="component" value="Chromosome 5"/>
</dbReference>
<accession>I1J344</accession>
<evidence type="ECO:0000256" key="4">
    <source>
        <dbReference type="ARBA" id="ARBA00023289"/>
    </source>
</evidence>
<dbReference type="OMA" id="CPPYWYP"/>
<evidence type="ECO:0000259" key="7">
    <source>
        <dbReference type="PROSITE" id="PS50846"/>
    </source>
</evidence>
<dbReference type="ExpressionAtlas" id="I1J344">
    <property type="expression patterns" value="baseline and differential"/>
</dbReference>
<dbReference type="eggNOG" id="KOG1603">
    <property type="taxonomic scope" value="Eukaryota"/>
</dbReference>
<feature type="region of interest" description="Disordered" evidence="6">
    <location>
        <begin position="70"/>
        <end position="106"/>
    </location>
</feature>
<evidence type="ECO:0000256" key="5">
    <source>
        <dbReference type="ARBA" id="ARBA00024045"/>
    </source>
</evidence>
<gene>
    <name evidence="9" type="primary">LOC100833849</name>
    <name evidence="8" type="ORF">BRADI_5g25440v3</name>
</gene>
<name>I1J344_BRADI</name>
<dbReference type="AlphaFoldDB" id="I1J344"/>
<dbReference type="GO" id="GO:0046872">
    <property type="term" value="F:metal ion binding"/>
    <property type="evidence" value="ECO:0007669"/>
    <property type="project" value="UniProtKB-KW"/>
</dbReference>
<keyword evidence="3" id="KW-0449">Lipoprotein</keyword>
<evidence type="ECO:0000256" key="1">
    <source>
        <dbReference type="ARBA" id="ARBA00022481"/>
    </source>
</evidence>
<organism evidence="8">
    <name type="scientific">Brachypodium distachyon</name>
    <name type="common">Purple false brome</name>
    <name type="synonym">Trachynia distachya</name>
    <dbReference type="NCBI Taxonomy" id="15368"/>
    <lineage>
        <taxon>Eukaryota</taxon>
        <taxon>Viridiplantae</taxon>
        <taxon>Streptophyta</taxon>
        <taxon>Embryophyta</taxon>
        <taxon>Tracheophyta</taxon>
        <taxon>Spermatophyta</taxon>
        <taxon>Magnoliopsida</taxon>
        <taxon>Liliopsida</taxon>
        <taxon>Poales</taxon>
        <taxon>Poaceae</taxon>
        <taxon>BOP clade</taxon>
        <taxon>Pooideae</taxon>
        <taxon>Stipodae</taxon>
        <taxon>Brachypodieae</taxon>
        <taxon>Brachypodium</taxon>
    </lineage>
</organism>
<dbReference type="Gene3D" id="3.30.70.100">
    <property type="match status" value="1"/>
</dbReference>
<dbReference type="RefSeq" id="XP_003580773.1">
    <property type="nucleotide sequence ID" value="XM_003580725.4"/>
</dbReference>
<dbReference type="EMBL" id="CM000884">
    <property type="protein sequence ID" value="KQJ85182.1"/>
    <property type="molecule type" value="Genomic_DNA"/>
</dbReference>
<proteinExistence type="inferred from homology"/>
<evidence type="ECO:0000256" key="2">
    <source>
        <dbReference type="ARBA" id="ARBA00022723"/>
    </source>
</evidence>
<keyword evidence="4" id="KW-0636">Prenylation</keyword>
<dbReference type="Pfam" id="PF00403">
    <property type="entry name" value="HMA"/>
    <property type="match status" value="1"/>
</dbReference>
<keyword evidence="1" id="KW-0488">Methylation</keyword>
<evidence type="ECO:0000313" key="9">
    <source>
        <dbReference type="EnsemblPlants" id="KQJ85182"/>
    </source>
</evidence>
<dbReference type="PANTHER" id="PTHR45811">
    <property type="entry name" value="COPPER TRANSPORT PROTEIN FAMILY-RELATED"/>
    <property type="match status" value="1"/>
</dbReference>
<dbReference type="SUPFAM" id="SSF55008">
    <property type="entry name" value="HMA, heavy metal-associated domain"/>
    <property type="match status" value="1"/>
</dbReference>
<comment type="similarity">
    <text evidence="5">Belongs to the HIPP family.</text>
</comment>
<evidence type="ECO:0000256" key="3">
    <source>
        <dbReference type="ARBA" id="ARBA00023288"/>
    </source>
</evidence>
<protein>
    <recommendedName>
        <fullName evidence="7">HMA domain-containing protein</fullName>
    </recommendedName>
</protein>
<reference evidence="9" key="3">
    <citation type="submission" date="2018-08" db="UniProtKB">
        <authorList>
            <consortium name="EnsemblPlants"/>
        </authorList>
    </citation>
    <scope>IDENTIFICATION</scope>
    <source>
        <strain evidence="9">cv. Bd21</strain>
    </source>
</reference>
<dbReference type="PANTHER" id="PTHR45811:SF49">
    <property type="entry name" value="OS04G0667600 PROTEIN"/>
    <property type="match status" value="1"/>
</dbReference>